<keyword evidence="4" id="KW-0808">Transferase</keyword>
<evidence type="ECO:0000313" key="13">
    <source>
        <dbReference type="Proteomes" id="UP001612741"/>
    </source>
</evidence>
<evidence type="ECO:0000256" key="8">
    <source>
        <dbReference type="ARBA" id="ARBA00023012"/>
    </source>
</evidence>
<dbReference type="PANTHER" id="PTHR24421">
    <property type="entry name" value="NITRATE/NITRITE SENSOR PROTEIN NARX-RELATED"/>
    <property type="match status" value="1"/>
</dbReference>
<proteinExistence type="predicted"/>
<evidence type="ECO:0000313" key="12">
    <source>
        <dbReference type="EMBL" id="MFI6499922.1"/>
    </source>
</evidence>
<dbReference type="InterPro" id="IPR036890">
    <property type="entry name" value="HATPase_C_sf"/>
</dbReference>
<evidence type="ECO:0000256" key="6">
    <source>
        <dbReference type="ARBA" id="ARBA00022777"/>
    </source>
</evidence>
<keyword evidence="5" id="KW-0547">Nucleotide-binding</keyword>
<organism evidence="12 13">
    <name type="scientific">Nonomuraea typhae</name>
    <dbReference type="NCBI Taxonomy" id="2603600"/>
    <lineage>
        <taxon>Bacteria</taxon>
        <taxon>Bacillati</taxon>
        <taxon>Actinomycetota</taxon>
        <taxon>Actinomycetes</taxon>
        <taxon>Streptosporangiales</taxon>
        <taxon>Streptosporangiaceae</taxon>
        <taxon>Nonomuraea</taxon>
    </lineage>
</organism>
<dbReference type="Gene3D" id="1.20.5.1930">
    <property type="match status" value="1"/>
</dbReference>
<evidence type="ECO:0000256" key="9">
    <source>
        <dbReference type="SAM" id="Phobius"/>
    </source>
</evidence>
<evidence type="ECO:0000256" key="7">
    <source>
        <dbReference type="ARBA" id="ARBA00022840"/>
    </source>
</evidence>
<keyword evidence="6 12" id="KW-0418">Kinase</keyword>
<dbReference type="EMBL" id="JBITGY010000005">
    <property type="protein sequence ID" value="MFI6499922.1"/>
    <property type="molecule type" value="Genomic_DNA"/>
</dbReference>
<keyword evidence="9" id="KW-0472">Membrane</keyword>
<keyword evidence="9" id="KW-0812">Transmembrane</keyword>
<evidence type="ECO:0000256" key="3">
    <source>
        <dbReference type="ARBA" id="ARBA00022553"/>
    </source>
</evidence>
<accession>A0ABW7YW36</accession>
<dbReference type="Proteomes" id="UP001612741">
    <property type="component" value="Unassembled WGS sequence"/>
</dbReference>
<feature type="transmembrane region" description="Helical" evidence="9">
    <location>
        <begin position="56"/>
        <end position="78"/>
    </location>
</feature>
<dbReference type="RefSeq" id="WP_397083524.1">
    <property type="nucleotide sequence ID" value="NZ_JBITGY010000005.1"/>
</dbReference>
<keyword evidence="8" id="KW-0902">Two-component regulatory system</keyword>
<dbReference type="EC" id="2.7.13.3" evidence="2"/>
<name>A0ABW7YW36_9ACTN</name>
<keyword evidence="3" id="KW-0597">Phosphoprotein</keyword>
<keyword evidence="9" id="KW-1133">Transmembrane helix</keyword>
<keyword evidence="13" id="KW-1185">Reference proteome</keyword>
<dbReference type="InterPro" id="IPR055558">
    <property type="entry name" value="DUF7134"/>
</dbReference>
<protein>
    <recommendedName>
        <fullName evidence="2">histidine kinase</fullName>
        <ecNumber evidence="2">2.7.13.3</ecNumber>
    </recommendedName>
</protein>
<feature type="domain" description="DUF7134" evidence="11">
    <location>
        <begin position="10"/>
        <end position="139"/>
    </location>
</feature>
<dbReference type="PANTHER" id="PTHR24421:SF10">
    <property type="entry name" value="NITRATE_NITRITE SENSOR PROTEIN NARQ"/>
    <property type="match status" value="1"/>
</dbReference>
<evidence type="ECO:0000256" key="4">
    <source>
        <dbReference type="ARBA" id="ARBA00022679"/>
    </source>
</evidence>
<evidence type="ECO:0000259" key="10">
    <source>
        <dbReference type="Pfam" id="PF07730"/>
    </source>
</evidence>
<gene>
    <name evidence="12" type="ORF">ACIBG2_21225</name>
</gene>
<dbReference type="Pfam" id="PF07730">
    <property type="entry name" value="HisKA_3"/>
    <property type="match status" value="1"/>
</dbReference>
<reference evidence="12 13" key="1">
    <citation type="submission" date="2024-10" db="EMBL/GenBank/DDBJ databases">
        <title>The Natural Products Discovery Center: Release of the First 8490 Sequenced Strains for Exploring Actinobacteria Biosynthetic Diversity.</title>
        <authorList>
            <person name="Kalkreuter E."/>
            <person name="Kautsar S.A."/>
            <person name="Yang D."/>
            <person name="Bader C.D."/>
            <person name="Teijaro C.N."/>
            <person name="Fluegel L."/>
            <person name="Davis C.M."/>
            <person name="Simpson J.R."/>
            <person name="Lauterbach L."/>
            <person name="Steele A.D."/>
            <person name="Gui C."/>
            <person name="Meng S."/>
            <person name="Li G."/>
            <person name="Viehrig K."/>
            <person name="Ye F."/>
            <person name="Su P."/>
            <person name="Kiefer A.F."/>
            <person name="Nichols A."/>
            <person name="Cepeda A.J."/>
            <person name="Yan W."/>
            <person name="Fan B."/>
            <person name="Jiang Y."/>
            <person name="Adhikari A."/>
            <person name="Zheng C.-J."/>
            <person name="Schuster L."/>
            <person name="Cowan T.M."/>
            <person name="Smanski M.J."/>
            <person name="Chevrette M.G."/>
            <person name="De Carvalho L.P.S."/>
            <person name="Shen B."/>
        </authorList>
    </citation>
    <scope>NUCLEOTIDE SEQUENCE [LARGE SCALE GENOMIC DNA]</scope>
    <source>
        <strain evidence="12 13">NPDC050545</strain>
    </source>
</reference>
<feature type="domain" description="Signal transduction histidine kinase subgroup 3 dimerisation and phosphoacceptor" evidence="10">
    <location>
        <begin position="167"/>
        <end position="229"/>
    </location>
</feature>
<keyword evidence="7" id="KW-0067">ATP-binding</keyword>
<dbReference type="InterPro" id="IPR050482">
    <property type="entry name" value="Sensor_HK_TwoCompSys"/>
</dbReference>
<dbReference type="GO" id="GO:0016301">
    <property type="term" value="F:kinase activity"/>
    <property type="evidence" value="ECO:0007669"/>
    <property type="project" value="UniProtKB-KW"/>
</dbReference>
<sequence>MTSLITRPMVRDARLWLELSLAALLTGLFAISGTVVSAPLGVAQILPLLWRRRHPALVLVVVALATLVHLRLGMWRVVGYLPAMLALHAAAASGSRGVRLGLCAAAGLALSVSDATLRGPVEGGLVSLVSFGVVWVMGVERGQHARERAALASAAAQNARLRAESAERERLARRLHDNLAATVTVMLVQTEALRHTATFAPPERERVDRVLSAGRVALAEVREAIADLDGRAAAHAGQELAAHLDRLRAAGLAVPAVPDLDLPPPLEEFFHRLVGEAATNALRHGGAWVEFAVAGRVLSIASGPLGPSSGSGGYGLRSLAADLEAYGGALAYGRDGERWVVTATFPE</sequence>
<dbReference type="Gene3D" id="3.30.565.10">
    <property type="entry name" value="Histidine kinase-like ATPase, C-terminal domain"/>
    <property type="match status" value="1"/>
</dbReference>
<comment type="caution">
    <text evidence="12">The sequence shown here is derived from an EMBL/GenBank/DDBJ whole genome shotgun (WGS) entry which is preliminary data.</text>
</comment>
<dbReference type="InterPro" id="IPR011712">
    <property type="entry name" value="Sig_transdc_His_kin_sub3_dim/P"/>
</dbReference>
<evidence type="ECO:0000256" key="5">
    <source>
        <dbReference type="ARBA" id="ARBA00022741"/>
    </source>
</evidence>
<evidence type="ECO:0000256" key="1">
    <source>
        <dbReference type="ARBA" id="ARBA00000085"/>
    </source>
</evidence>
<evidence type="ECO:0000256" key="2">
    <source>
        <dbReference type="ARBA" id="ARBA00012438"/>
    </source>
</evidence>
<evidence type="ECO:0000259" key="11">
    <source>
        <dbReference type="Pfam" id="PF23539"/>
    </source>
</evidence>
<comment type="catalytic activity">
    <reaction evidence="1">
        <text>ATP + protein L-histidine = ADP + protein N-phospho-L-histidine.</text>
        <dbReference type="EC" id="2.7.13.3"/>
    </reaction>
</comment>
<dbReference type="Pfam" id="PF23539">
    <property type="entry name" value="DUF7134"/>
    <property type="match status" value="1"/>
</dbReference>